<evidence type="ECO:0000313" key="2">
    <source>
        <dbReference type="EMBL" id="CAB5068468.1"/>
    </source>
</evidence>
<evidence type="ECO:0000256" key="1">
    <source>
        <dbReference type="SAM" id="Phobius"/>
    </source>
</evidence>
<dbReference type="EMBL" id="CAFBQP010000143">
    <property type="protein sequence ID" value="CAB5068468.1"/>
    <property type="molecule type" value="Genomic_DNA"/>
</dbReference>
<sequence>MLLGTAPVSLPPTGADTTVLVGLAVILLAAGTVLVTTRRRVATVK</sequence>
<accession>A0A6J7UVF4</accession>
<protein>
    <submittedName>
        <fullName evidence="2">Unannotated protein</fullName>
    </submittedName>
</protein>
<reference evidence="2" key="1">
    <citation type="submission" date="2020-05" db="EMBL/GenBank/DDBJ databases">
        <authorList>
            <person name="Chiriac C."/>
            <person name="Salcher M."/>
            <person name="Ghai R."/>
            <person name="Kavagutti S V."/>
        </authorList>
    </citation>
    <scope>NUCLEOTIDE SEQUENCE</scope>
</reference>
<dbReference type="AlphaFoldDB" id="A0A6J7UVF4"/>
<dbReference type="NCBIfam" id="TIGR01167">
    <property type="entry name" value="LPXTG_anchor"/>
    <property type="match status" value="1"/>
</dbReference>
<keyword evidence="1" id="KW-0472">Membrane</keyword>
<name>A0A6J7UVF4_9ZZZZ</name>
<organism evidence="2">
    <name type="scientific">freshwater metagenome</name>
    <dbReference type="NCBI Taxonomy" id="449393"/>
    <lineage>
        <taxon>unclassified sequences</taxon>
        <taxon>metagenomes</taxon>
        <taxon>ecological metagenomes</taxon>
    </lineage>
</organism>
<keyword evidence="1" id="KW-1133">Transmembrane helix</keyword>
<feature type="transmembrane region" description="Helical" evidence="1">
    <location>
        <begin position="20"/>
        <end position="37"/>
    </location>
</feature>
<keyword evidence="1" id="KW-0812">Transmembrane</keyword>
<gene>
    <name evidence="2" type="ORF">UFOPK4306_02403</name>
</gene>
<proteinExistence type="predicted"/>